<reference evidence="1" key="1">
    <citation type="journal article" date="2014" name="Front. Microbiol.">
        <title>High frequency of phylogenetically diverse reductive dehalogenase-homologous genes in deep subseafloor sedimentary metagenomes.</title>
        <authorList>
            <person name="Kawai M."/>
            <person name="Futagami T."/>
            <person name="Toyoda A."/>
            <person name="Takaki Y."/>
            <person name="Nishi S."/>
            <person name="Hori S."/>
            <person name="Arai W."/>
            <person name="Tsubouchi T."/>
            <person name="Morono Y."/>
            <person name="Uchiyama I."/>
            <person name="Ito T."/>
            <person name="Fujiyama A."/>
            <person name="Inagaki F."/>
            <person name="Takami H."/>
        </authorList>
    </citation>
    <scope>NUCLEOTIDE SEQUENCE</scope>
    <source>
        <strain evidence="1">Expedition CK06-06</strain>
    </source>
</reference>
<evidence type="ECO:0000313" key="1">
    <source>
        <dbReference type="EMBL" id="GAH84021.1"/>
    </source>
</evidence>
<accession>X1INM3</accession>
<name>X1INM3_9ZZZZ</name>
<dbReference type="EMBL" id="BARU01038377">
    <property type="protein sequence ID" value="GAH84021.1"/>
    <property type="molecule type" value="Genomic_DNA"/>
</dbReference>
<organism evidence="1">
    <name type="scientific">marine sediment metagenome</name>
    <dbReference type="NCBI Taxonomy" id="412755"/>
    <lineage>
        <taxon>unclassified sequences</taxon>
        <taxon>metagenomes</taxon>
        <taxon>ecological metagenomes</taxon>
    </lineage>
</organism>
<proteinExistence type="predicted"/>
<feature type="non-terminal residue" evidence="1">
    <location>
        <position position="1"/>
    </location>
</feature>
<gene>
    <name evidence="1" type="ORF">S03H2_59666</name>
</gene>
<sequence length="66" mass="7336">THTDDAEMRVYDETSDSKTAAHRVVTLNVSAEQVDAFRVFPLPGIKCSAIFVDHITNGLGTVYYYV</sequence>
<comment type="caution">
    <text evidence="1">The sequence shown here is derived from an EMBL/GenBank/DDBJ whole genome shotgun (WGS) entry which is preliminary data.</text>
</comment>
<dbReference type="AlphaFoldDB" id="X1INM3"/>
<protein>
    <submittedName>
        <fullName evidence="1">Uncharacterized protein</fullName>
    </submittedName>
</protein>